<gene>
    <name evidence="1" type="ORF">TMSB3V08_LOCUS6516</name>
</gene>
<proteinExistence type="predicted"/>
<sequence length="244" mass="27231">MKQPANLQLAPRCERVRKLTEFGKESAVISGGLIPAIWPSLRNVPSFSAFISLPLAMFALLSRDKELTTLDIISESSSQLLLGNIINISSSIRQVWQRWLVDVASSSSLPQHITESEEIRQQLTQRERTPSEISRLREESKLLRGRLGQHGISTQDQAGFPWCVLRLQSQTWGGKLQTQARCVLLVASRGRNVETLDAHSGRQSQSPRKNWPHNKLCNQCGRLEGTGHITNYVTSPVASKELAT</sequence>
<name>A0A7R9E9R1_9NEOP</name>
<dbReference type="EMBL" id="OB794191">
    <property type="protein sequence ID" value="CAD7429740.1"/>
    <property type="molecule type" value="Genomic_DNA"/>
</dbReference>
<dbReference type="AlphaFoldDB" id="A0A7R9E9R1"/>
<reference evidence="1" key="1">
    <citation type="submission" date="2020-11" db="EMBL/GenBank/DDBJ databases">
        <authorList>
            <person name="Tran Van P."/>
        </authorList>
    </citation>
    <scope>NUCLEOTIDE SEQUENCE</scope>
</reference>
<protein>
    <submittedName>
        <fullName evidence="1">Uncharacterized protein</fullName>
    </submittedName>
</protein>
<evidence type="ECO:0000313" key="1">
    <source>
        <dbReference type="EMBL" id="CAD7429740.1"/>
    </source>
</evidence>
<accession>A0A7R9E9R1</accession>
<organism evidence="1">
    <name type="scientific">Timema monikensis</name>
    <dbReference type="NCBI Taxonomy" id="170555"/>
    <lineage>
        <taxon>Eukaryota</taxon>
        <taxon>Metazoa</taxon>
        <taxon>Ecdysozoa</taxon>
        <taxon>Arthropoda</taxon>
        <taxon>Hexapoda</taxon>
        <taxon>Insecta</taxon>
        <taxon>Pterygota</taxon>
        <taxon>Neoptera</taxon>
        <taxon>Polyneoptera</taxon>
        <taxon>Phasmatodea</taxon>
        <taxon>Timematodea</taxon>
        <taxon>Timematoidea</taxon>
        <taxon>Timematidae</taxon>
        <taxon>Timema</taxon>
    </lineage>
</organism>